<dbReference type="InterPro" id="IPR017969">
    <property type="entry name" value="Heavy-metal-associated_CS"/>
</dbReference>
<dbReference type="CDD" id="cd00371">
    <property type="entry name" value="HMA"/>
    <property type="match status" value="1"/>
</dbReference>
<dbReference type="InterPro" id="IPR036163">
    <property type="entry name" value="HMA_dom_sf"/>
</dbReference>
<dbReference type="PROSITE" id="PS01047">
    <property type="entry name" value="HMA_1"/>
    <property type="match status" value="1"/>
</dbReference>
<keyword evidence="2" id="KW-1185">Reference proteome</keyword>
<evidence type="ECO:0000313" key="1">
    <source>
        <dbReference type="EMBL" id="SDD04863.1"/>
    </source>
</evidence>
<dbReference type="EMBL" id="FMZQ01000010">
    <property type="protein sequence ID" value="SDD04863.1"/>
    <property type="molecule type" value="Genomic_DNA"/>
</dbReference>
<dbReference type="AlphaFoldDB" id="A0A1G6RKE6"/>
<organism evidence="1 2">
    <name type="scientific">Ectopseudomonas chengduensis</name>
    <dbReference type="NCBI Taxonomy" id="489632"/>
    <lineage>
        <taxon>Bacteria</taxon>
        <taxon>Pseudomonadati</taxon>
        <taxon>Pseudomonadota</taxon>
        <taxon>Gammaproteobacteria</taxon>
        <taxon>Pseudomonadales</taxon>
        <taxon>Pseudomonadaceae</taxon>
        <taxon>Ectopseudomonas</taxon>
    </lineage>
</organism>
<dbReference type="Gene3D" id="3.30.70.100">
    <property type="match status" value="1"/>
</dbReference>
<evidence type="ECO:0000313" key="2">
    <source>
        <dbReference type="Proteomes" id="UP000199467"/>
    </source>
</evidence>
<accession>A0A1G6RKE6</accession>
<gene>
    <name evidence="1" type="ORF">SAMN05216576_1104</name>
</gene>
<dbReference type="SUPFAM" id="SSF55008">
    <property type="entry name" value="HMA, heavy metal-associated domain"/>
    <property type="match status" value="1"/>
</dbReference>
<dbReference type="GeneID" id="83640103"/>
<sequence length="65" mass="6859">MKQFKVGGMSCGHCVRAVTQAIQALEQTARVEVDLAAGLVRVEGSLDASQIQAAIREEGYEVAPA</sequence>
<dbReference type="RefSeq" id="WP_017678880.1">
    <property type="nucleotide sequence ID" value="NZ_FMZQ01000010.1"/>
</dbReference>
<dbReference type="PROSITE" id="PS50846">
    <property type="entry name" value="HMA_2"/>
    <property type="match status" value="1"/>
</dbReference>
<protein>
    <submittedName>
        <fullName evidence="1">Copper chaperone</fullName>
    </submittedName>
</protein>
<proteinExistence type="predicted"/>
<dbReference type="Pfam" id="PF00403">
    <property type="entry name" value="HMA"/>
    <property type="match status" value="1"/>
</dbReference>
<reference evidence="2" key="1">
    <citation type="submission" date="2016-10" db="EMBL/GenBank/DDBJ databases">
        <authorList>
            <person name="Varghese N."/>
            <person name="Submissions S."/>
        </authorList>
    </citation>
    <scope>NUCLEOTIDE SEQUENCE [LARGE SCALE GENOMIC DNA]</scope>
    <source>
        <strain evidence="2">DSM 26382</strain>
    </source>
</reference>
<dbReference type="InterPro" id="IPR006121">
    <property type="entry name" value="HMA_dom"/>
</dbReference>
<dbReference type="Proteomes" id="UP000199467">
    <property type="component" value="Unassembled WGS sequence"/>
</dbReference>
<dbReference type="GO" id="GO:0046872">
    <property type="term" value="F:metal ion binding"/>
    <property type="evidence" value="ECO:0007669"/>
    <property type="project" value="InterPro"/>
</dbReference>
<name>A0A1G6RKE6_9GAMM</name>